<evidence type="ECO:0000313" key="3">
    <source>
        <dbReference type="Proteomes" id="UP000271974"/>
    </source>
</evidence>
<name>A0A3S0ZVB1_ELYCH</name>
<organism evidence="2 3">
    <name type="scientific">Elysia chlorotica</name>
    <name type="common">Eastern emerald elysia</name>
    <name type="synonym">Sea slug</name>
    <dbReference type="NCBI Taxonomy" id="188477"/>
    <lineage>
        <taxon>Eukaryota</taxon>
        <taxon>Metazoa</taxon>
        <taxon>Spiralia</taxon>
        <taxon>Lophotrochozoa</taxon>
        <taxon>Mollusca</taxon>
        <taxon>Gastropoda</taxon>
        <taxon>Heterobranchia</taxon>
        <taxon>Euthyneura</taxon>
        <taxon>Panpulmonata</taxon>
        <taxon>Sacoglossa</taxon>
        <taxon>Placobranchoidea</taxon>
        <taxon>Plakobranchidae</taxon>
        <taxon>Elysia</taxon>
    </lineage>
</organism>
<dbReference type="AlphaFoldDB" id="A0A3S0ZVB1"/>
<dbReference type="OrthoDB" id="10059790at2759"/>
<dbReference type="PANTHER" id="PTHR47027:SF25">
    <property type="entry name" value="REVERSE TRANSCRIPTASE DOMAIN-CONTAINING PROTEIN"/>
    <property type="match status" value="1"/>
</dbReference>
<accession>A0A3S0ZVB1</accession>
<keyword evidence="3" id="KW-1185">Reference proteome</keyword>
<dbReference type="PANTHER" id="PTHR47027">
    <property type="entry name" value="REVERSE TRANSCRIPTASE DOMAIN-CONTAINING PROTEIN"/>
    <property type="match status" value="1"/>
</dbReference>
<feature type="region of interest" description="Disordered" evidence="1">
    <location>
        <begin position="201"/>
        <end position="224"/>
    </location>
</feature>
<proteinExistence type="predicted"/>
<sequence length="267" mass="30872">METRYMAKKNRTRWAEHFKEPLNRPAPLVPPDIPPPTELLDINNNQPSRAEIAKAIKSLKSGKAAELHQKNTKEFDKFVYLDSVVSKDRVTDEDIRCRINKARYAFNTLRLIWISTVLSVRNNVKSVLLCGSETWRVTKTNNHKLQSVTNRCLRNMLNVRWPEVIQNKELWDRTKQTPMKTKIRKRKKGWIGHTVRKLYPRSQGKPCSGTPQGKHKVGRPKQTWQGSTNVEIKGAGSTWAELKRTSPNRFWWRGFAAALCSTVNEEA</sequence>
<evidence type="ECO:0000313" key="2">
    <source>
        <dbReference type="EMBL" id="RUS86740.1"/>
    </source>
</evidence>
<dbReference type="Proteomes" id="UP000271974">
    <property type="component" value="Unassembled WGS sequence"/>
</dbReference>
<comment type="caution">
    <text evidence="2">The sequence shown here is derived from an EMBL/GenBank/DDBJ whole genome shotgun (WGS) entry which is preliminary data.</text>
</comment>
<dbReference type="EMBL" id="RQTK01000130">
    <property type="protein sequence ID" value="RUS86740.1"/>
    <property type="molecule type" value="Genomic_DNA"/>
</dbReference>
<protein>
    <submittedName>
        <fullName evidence="2">Uncharacterized protein</fullName>
    </submittedName>
</protein>
<gene>
    <name evidence="2" type="ORF">EGW08_005530</name>
</gene>
<evidence type="ECO:0000256" key="1">
    <source>
        <dbReference type="SAM" id="MobiDB-lite"/>
    </source>
</evidence>
<reference evidence="2 3" key="1">
    <citation type="submission" date="2019-01" db="EMBL/GenBank/DDBJ databases">
        <title>A draft genome assembly of the solar-powered sea slug Elysia chlorotica.</title>
        <authorList>
            <person name="Cai H."/>
            <person name="Li Q."/>
            <person name="Fang X."/>
            <person name="Li J."/>
            <person name="Curtis N.E."/>
            <person name="Altenburger A."/>
            <person name="Shibata T."/>
            <person name="Feng M."/>
            <person name="Maeda T."/>
            <person name="Schwartz J.A."/>
            <person name="Shigenobu S."/>
            <person name="Lundholm N."/>
            <person name="Nishiyama T."/>
            <person name="Yang H."/>
            <person name="Hasebe M."/>
            <person name="Li S."/>
            <person name="Pierce S.K."/>
            <person name="Wang J."/>
        </authorList>
    </citation>
    <scope>NUCLEOTIDE SEQUENCE [LARGE SCALE GENOMIC DNA]</scope>
    <source>
        <strain evidence="2">EC2010</strain>
        <tissue evidence="2">Whole organism of an adult</tissue>
    </source>
</reference>
<dbReference type="STRING" id="188477.A0A3S0ZVB1"/>